<proteinExistence type="predicted"/>
<evidence type="ECO:0000259" key="1">
    <source>
        <dbReference type="SMART" id="SM00986"/>
    </source>
</evidence>
<dbReference type="Gene3D" id="3.40.470.10">
    <property type="entry name" value="Uracil-DNA glycosylase-like domain"/>
    <property type="match status" value="1"/>
</dbReference>
<dbReference type="AlphaFoldDB" id="A0A5C6RH31"/>
<dbReference type="CDD" id="cd10033">
    <property type="entry name" value="UDG_like"/>
    <property type="match status" value="1"/>
</dbReference>
<dbReference type="PANTHER" id="PTHR42160:SF1">
    <property type="entry name" value="URACIL-DNA GLYCOSYLASE SUPERFAMILY PROTEIN"/>
    <property type="match status" value="1"/>
</dbReference>
<organism evidence="2 3">
    <name type="scientific">Phaeodactylibacter luteus</name>
    <dbReference type="NCBI Taxonomy" id="1564516"/>
    <lineage>
        <taxon>Bacteria</taxon>
        <taxon>Pseudomonadati</taxon>
        <taxon>Bacteroidota</taxon>
        <taxon>Saprospiria</taxon>
        <taxon>Saprospirales</taxon>
        <taxon>Haliscomenobacteraceae</taxon>
        <taxon>Phaeodactylibacter</taxon>
    </lineage>
</organism>
<reference evidence="2 3" key="1">
    <citation type="submission" date="2019-08" db="EMBL/GenBank/DDBJ databases">
        <title>Genome of Phaeodactylibacter luteus.</title>
        <authorList>
            <person name="Bowman J.P."/>
        </authorList>
    </citation>
    <scope>NUCLEOTIDE SEQUENCE [LARGE SCALE GENOMIC DNA]</scope>
    <source>
        <strain evidence="2 3">KCTC 42180</strain>
    </source>
</reference>
<dbReference type="OrthoDB" id="9789139at2"/>
<accession>A0A5C6RH31</accession>
<evidence type="ECO:0000313" key="3">
    <source>
        <dbReference type="Proteomes" id="UP000321580"/>
    </source>
</evidence>
<dbReference type="Pfam" id="PF03167">
    <property type="entry name" value="UDG"/>
    <property type="match status" value="1"/>
</dbReference>
<comment type="caution">
    <text evidence="2">The sequence shown here is derived from an EMBL/GenBank/DDBJ whole genome shotgun (WGS) entry which is preliminary data.</text>
</comment>
<dbReference type="SMART" id="SM00986">
    <property type="entry name" value="UDG"/>
    <property type="match status" value="1"/>
</dbReference>
<dbReference type="SUPFAM" id="SSF52141">
    <property type="entry name" value="Uracil-DNA glycosylase-like"/>
    <property type="match status" value="1"/>
</dbReference>
<dbReference type="InterPro" id="IPR036895">
    <property type="entry name" value="Uracil-DNA_glycosylase-like_sf"/>
</dbReference>
<dbReference type="InterPro" id="IPR047124">
    <property type="entry name" value="HI_0220.2"/>
</dbReference>
<name>A0A5C6RH31_9BACT</name>
<sequence>MPTPLPHLIGGCTHCARELALGPKPIFQLHPAAKILLISQAPGRIAHSKGVAFKDPSGARLRQWLGVTAAEFYTPEHFAILPMAFCYPGKASSGDLPPPAACAPKWHAQCLEFMPQAKLRLYIGQYAQRYYLGKERKRNLTETVRAFREYGPEAIPLPHPSPLNNRWLKQHPWFEQEAVPYLQEQVSQILGKGQ</sequence>
<dbReference type="Proteomes" id="UP000321580">
    <property type="component" value="Unassembled WGS sequence"/>
</dbReference>
<dbReference type="RefSeq" id="WP_147169014.1">
    <property type="nucleotide sequence ID" value="NZ_VOOR01000051.1"/>
</dbReference>
<evidence type="ECO:0000313" key="2">
    <source>
        <dbReference type="EMBL" id="TXB61621.1"/>
    </source>
</evidence>
<keyword evidence="3" id="KW-1185">Reference proteome</keyword>
<gene>
    <name evidence="2" type="ORF">FRY97_18275</name>
</gene>
<dbReference type="EMBL" id="VOOR01000051">
    <property type="protein sequence ID" value="TXB61621.1"/>
    <property type="molecule type" value="Genomic_DNA"/>
</dbReference>
<dbReference type="SMART" id="SM00987">
    <property type="entry name" value="UreE_C"/>
    <property type="match status" value="1"/>
</dbReference>
<dbReference type="PANTHER" id="PTHR42160">
    <property type="entry name" value="URACIL-DNA GLYCOSYLASE SUPERFAMILY PROTEIN"/>
    <property type="match status" value="1"/>
</dbReference>
<protein>
    <submittedName>
        <fullName evidence="2">Uracil-DNA glycosylase family protein</fullName>
    </submittedName>
</protein>
<feature type="domain" description="Uracil-DNA glycosylase-like" evidence="1">
    <location>
        <begin position="26"/>
        <end position="183"/>
    </location>
</feature>
<dbReference type="InterPro" id="IPR005122">
    <property type="entry name" value="Uracil-DNA_glycosylase-like"/>
</dbReference>